<name>A0A6L8V8R7_9BACL</name>
<feature type="region of interest" description="Disordered" evidence="1">
    <location>
        <begin position="44"/>
        <end position="146"/>
    </location>
</feature>
<evidence type="ECO:0000256" key="1">
    <source>
        <dbReference type="SAM" id="MobiDB-lite"/>
    </source>
</evidence>
<feature type="compositionally biased region" description="Pro residues" evidence="1">
    <location>
        <begin position="94"/>
        <end position="109"/>
    </location>
</feature>
<accession>A0A6L8V8R7</accession>
<dbReference type="AlphaFoldDB" id="A0A6L8V8R7"/>
<keyword evidence="2" id="KW-0812">Transmembrane</keyword>
<dbReference type="Pfam" id="PF22564">
    <property type="entry name" value="HAAS"/>
    <property type="match status" value="1"/>
</dbReference>
<keyword evidence="2" id="KW-0472">Membrane</keyword>
<evidence type="ECO:0000256" key="2">
    <source>
        <dbReference type="SAM" id="Phobius"/>
    </source>
</evidence>
<feature type="compositionally biased region" description="Pro residues" evidence="1">
    <location>
        <begin position="134"/>
        <end position="144"/>
    </location>
</feature>
<keyword evidence="4" id="KW-1185">Reference proteome</keyword>
<feature type="transmembrane region" description="Helical" evidence="2">
    <location>
        <begin position="188"/>
        <end position="212"/>
    </location>
</feature>
<dbReference type="Proteomes" id="UP000481087">
    <property type="component" value="Unassembled WGS sequence"/>
</dbReference>
<keyword evidence="2" id="KW-1133">Transmembrane helix</keyword>
<dbReference type="EMBL" id="WTUZ01000035">
    <property type="protein sequence ID" value="MZQ85749.1"/>
    <property type="molecule type" value="Genomic_DNA"/>
</dbReference>
<gene>
    <name evidence="3" type="ORF">GQF01_26960</name>
</gene>
<organism evidence="3 4">
    <name type="scientific">Paenibacillus silvestris</name>
    <dbReference type="NCBI Taxonomy" id="2606219"/>
    <lineage>
        <taxon>Bacteria</taxon>
        <taxon>Bacillati</taxon>
        <taxon>Bacillota</taxon>
        <taxon>Bacilli</taxon>
        <taxon>Bacillales</taxon>
        <taxon>Paenibacillaceae</taxon>
        <taxon>Paenibacillus</taxon>
    </lineage>
</organism>
<evidence type="ECO:0000313" key="4">
    <source>
        <dbReference type="Proteomes" id="UP000481087"/>
    </source>
</evidence>
<feature type="compositionally biased region" description="Polar residues" evidence="1">
    <location>
        <begin position="63"/>
        <end position="72"/>
    </location>
</feature>
<feature type="transmembrane region" description="Helical" evidence="2">
    <location>
        <begin position="163"/>
        <end position="182"/>
    </location>
</feature>
<dbReference type="RefSeq" id="WP_161410072.1">
    <property type="nucleotide sequence ID" value="NZ_WTUZ01000035.1"/>
</dbReference>
<sequence>MSKIDYFKELNYRLRGLPEKERQNILSVYEELFQKAVENGKHEDEVAQSLGYPRVPNWDAQKDVSNTSNSEPAKSAKQEPAPQPAQSVQAPIAPQAPPTPKAPPAPKAPPLEKTYTRPEPAAVPKQAPEAGGYTPPPYTPPPHGNPYYAQQPPYPYPARQETGLKAIIVSIALGFFNLLFVVGPWFGILAALIALFASGFALIVAPIAGMLGSFMEHVGSDLQFIGFTMLACFGLGVILTTLSTWLLKMFFKLSWTYIQFNAKLIKGA</sequence>
<protein>
    <submittedName>
        <fullName evidence="3">DUF1700 domain-containing protein</fullName>
    </submittedName>
</protein>
<evidence type="ECO:0000313" key="3">
    <source>
        <dbReference type="EMBL" id="MZQ85749.1"/>
    </source>
</evidence>
<reference evidence="3 4" key="1">
    <citation type="submission" date="2019-12" db="EMBL/GenBank/DDBJ databases">
        <title>Paenibacillus sp. nov. sp. isolated from soil.</title>
        <authorList>
            <person name="Kim J."/>
            <person name="Jeong S.E."/>
            <person name="Jung H.S."/>
            <person name="Jeon C.O."/>
        </authorList>
    </citation>
    <scope>NUCLEOTIDE SEQUENCE [LARGE SCALE GENOMIC DNA]</scope>
    <source>
        <strain evidence="3 4">5J-6</strain>
    </source>
</reference>
<feature type="compositionally biased region" description="Low complexity" evidence="1">
    <location>
        <begin position="84"/>
        <end position="93"/>
    </location>
</feature>
<feature type="transmembrane region" description="Helical" evidence="2">
    <location>
        <begin position="224"/>
        <end position="247"/>
    </location>
</feature>
<proteinExistence type="predicted"/>
<comment type="caution">
    <text evidence="3">The sequence shown here is derived from an EMBL/GenBank/DDBJ whole genome shotgun (WGS) entry which is preliminary data.</text>
</comment>